<comment type="caution">
    <text evidence="4">The sequence shown here is derived from an EMBL/GenBank/DDBJ whole genome shotgun (WGS) entry which is preliminary data.</text>
</comment>
<organism evidence="4 5">
    <name type="scientific">Anthostomella pinea</name>
    <dbReference type="NCBI Taxonomy" id="933095"/>
    <lineage>
        <taxon>Eukaryota</taxon>
        <taxon>Fungi</taxon>
        <taxon>Dikarya</taxon>
        <taxon>Ascomycota</taxon>
        <taxon>Pezizomycotina</taxon>
        <taxon>Sordariomycetes</taxon>
        <taxon>Xylariomycetidae</taxon>
        <taxon>Xylariales</taxon>
        <taxon>Xylariaceae</taxon>
        <taxon>Anthostomella</taxon>
    </lineage>
</organism>
<feature type="region of interest" description="Disordered" evidence="1">
    <location>
        <begin position="319"/>
        <end position="349"/>
    </location>
</feature>
<feature type="region of interest" description="Disordered" evidence="1">
    <location>
        <begin position="177"/>
        <end position="304"/>
    </location>
</feature>
<feature type="compositionally biased region" description="Acidic residues" evidence="1">
    <location>
        <begin position="64"/>
        <end position="78"/>
    </location>
</feature>
<proteinExistence type="predicted"/>
<dbReference type="AlphaFoldDB" id="A0AAI8VCI8"/>
<feature type="region of interest" description="Disordered" evidence="1">
    <location>
        <begin position="20"/>
        <end position="114"/>
    </location>
</feature>
<feature type="compositionally biased region" description="Low complexity" evidence="1">
    <location>
        <begin position="243"/>
        <end position="254"/>
    </location>
</feature>
<keyword evidence="2" id="KW-1133">Transmembrane helix</keyword>
<evidence type="ECO:0000313" key="4">
    <source>
        <dbReference type="EMBL" id="CAJ2502132.1"/>
    </source>
</evidence>
<dbReference type="EMBL" id="CAUWAG010000003">
    <property type="protein sequence ID" value="CAJ2502132.1"/>
    <property type="molecule type" value="Genomic_DNA"/>
</dbReference>
<evidence type="ECO:0000256" key="3">
    <source>
        <dbReference type="SAM" id="SignalP"/>
    </source>
</evidence>
<feature type="transmembrane region" description="Helical" evidence="2">
    <location>
        <begin position="119"/>
        <end position="142"/>
    </location>
</feature>
<name>A0AAI8VCI8_9PEZI</name>
<gene>
    <name evidence="4" type="ORF">KHLLAP_LOCUS2600</name>
</gene>
<sequence length="349" mass="37288">MRRSFLTLTLAASAFAPTYGAASPATSHANAVSRSVQSLTHAPRDIAWSPRDLAPTSAYSPRNDDEDENEDDNDEDEGTPPAPDIIFQDQDNDDHSSDRDDETIDELDDDNDGAGAGTIAGGIVGGLLALLLLLSIWYWIVIRPRRRERLRRENPGALKDEEDLASHIAVDLRRDVGGQGVGKNHALSSYPAATPRSPVQQQGQGDPGSRSGLEPGSGLGGGVTAPVQTATSTGQVAPGQTYSSSSPSTLTPMSSPIPIPGPNAPSAPSPASAYPRDEKIPTARTPAAPPEYKEEAAGSINPQLPLPPIMVPAWKLDSFPPAQPQWNREDHHHHHHGPPLREQQHMARY</sequence>
<keyword evidence="5" id="KW-1185">Reference proteome</keyword>
<feature type="compositionally biased region" description="Acidic residues" evidence="1">
    <location>
        <begin position="99"/>
        <end position="112"/>
    </location>
</feature>
<evidence type="ECO:0000256" key="2">
    <source>
        <dbReference type="SAM" id="Phobius"/>
    </source>
</evidence>
<keyword evidence="3" id="KW-0732">Signal</keyword>
<protein>
    <submittedName>
        <fullName evidence="4">Uu.00g049850.m01.CDS01</fullName>
    </submittedName>
</protein>
<evidence type="ECO:0000313" key="5">
    <source>
        <dbReference type="Proteomes" id="UP001295740"/>
    </source>
</evidence>
<feature type="signal peptide" evidence="3">
    <location>
        <begin position="1"/>
        <end position="20"/>
    </location>
</feature>
<feature type="compositionally biased region" description="Pro residues" evidence="1">
    <location>
        <begin position="255"/>
        <end position="268"/>
    </location>
</feature>
<feature type="compositionally biased region" description="Polar residues" evidence="1">
    <location>
        <begin position="24"/>
        <end position="40"/>
    </location>
</feature>
<feature type="compositionally biased region" description="Polar residues" evidence="1">
    <location>
        <begin position="226"/>
        <end position="242"/>
    </location>
</feature>
<keyword evidence="2" id="KW-0472">Membrane</keyword>
<accession>A0AAI8VCI8</accession>
<keyword evidence="2" id="KW-0812">Transmembrane</keyword>
<reference evidence="4" key="1">
    <citation type="submission" date="2023-10" db="EMBL/GenBank/DDBJ databases">
        <authorList>
            <person name="Hackl T."/>
        </authorList>
    </citation>
    <scope>NUCLEOTIDE SEQUENCE</scope>
</reference>
<dbReference type="Proteomes" id="UP001295740">
    <property type="component" value="Unassembled WGS sequence"/>
</dbReference>
<evidence type="ECO:0000256" key="1">
    <source>
        <dbReference type="SAM" id="MobiDB-lite"/>
    </source>
</evidence>
<feature type="chain" id="PRO_5042481000" evidence="3">
    <location>
        <begin position="21"/>
        <end position="349"/>
    </location>
</feature>